<evidence type="ECO:0000256" key="1">
    <source>
        <dbReference type="ARBA" id="ARBA00004173"/>
    </source>
</evidence>
<evidence type="ECO:0000256" key="6">
    <source>
        <dbReference type="RuleBase" id="RU363045"/>
    </source>
</evidence>
<protein>
    <recommendedName>
        <fullName evidence="3 6">Altered inheritance of mitochondria protein 24, mitochondrial</fullName>
    </recommendedName>
</protein>
<evidence type="ECO:0000256" key="5">
    <source>
        <dbReference type="ARBA" id="ARBA00023128"/>
    </source>
</evidence>
<keyword evidence="4" id="KW-0809">Transit peptide</keyword>
<dbReference type="InterPro" id="IPR016031">
    <property type="entry name" value="Trp_RNA-bd_attenuator-like_dom"/>
</dbReference>
<proteinExistence type="inferred from homology"/>
<dbReference type="VEuPathDB" id="FungiDB:CIMG_01720"/>
<evidence type="ECO:0000313" key="9">
    <source>
        <dbReference type="Proteomes" id="UP000001261"/>
    </source>
</evidence>
<reference evidence="9" key="2">
    <citation type="journal article" date="2010" name="Genome Res.">
        <title>Population genomic sequencing of Coccidioides fungi reveals recent hybridization and transposon control.</title>
        <authorList>
            <person name="Neafsey D.E."/>
            <person name="Barker B.M."/>
            <person name="Sharpton T.J."/>
            <person name="Stajich J.E."/>
            <person name="Park D.J."/>
            <person name="Whiston E."/>
            <person name="Hung C.-Y."/>
            <person name="McMahan C."/>
            <person name="White J."/>
            <person name="Sykes S."/>
            <person name="Heiman D."/>
            <person name="Young S."/>
            <person name="Zeng Q."/>
            <person name="Abouelleil A."/>
            <person name="Aftuck L."/>
            <person name="Bessette D."/>
            <person name="Brown A."/>
            <person name="FitzGerald M."/>
            <person name="Lui A."/>
            <person name="Macdonald J.P."/>
            <person name="Priest M."/>
            <person name="Orbach M.J."/>
            <person name="Galgiani J.N."/>
            <person name="Kirkland T.N."/>
            <person name="Cole G.T."/>
            <person name="Birren B.W."/>
            <person name="Henn M.R."/>
            <person name="Taylor J.W."/>
            <person name="Rounsley S.D."/>
        </authorList>
    </citation>
    <scope>GENOME REANNOTATION</scope>
    <source>
        <strain evidence="9">RS</strain>
    </source>
</reference>
<dbReference type="SUPFAM" id="SSF51219">
    <property type="entry name" value="TRAP-like"/>
    <property type="match status" value="1"/>
</dbReference>
<dbReference type="Gene3D" id="3.60.160.10">
    <property type="entry name" value="Mitochondrial biogenesis AIM24"/>
    <property type="match status" value="1"/>
</dbReference>
<comment type="subcellular location">
    <subcellularLocation>
        <location evidence="1 6">Mitochondrion</location>
    </subcellularLocation>
</comment>
<sequence length="386" mass="42759">MEPMNYLVRRGFRPSAWKYGKWRPIGKTVSERRRISIQPVPSVEPNTVNASYLPAATTPSSVTSPDASFEVLGSPYSLLSVSLSASQNLYTRRGTLVGLTGKSENVVSTLRLLEPLRRAALRMPFLYQKISSASPVNALISVRSPITSFAVVQLDGTVDWMITQRDALLSWTGHALTVKPTLNRELSLVHWGSSKVTGRGLLAVVGKGQVYSINLRAGERYIAHPSNVVAYTINSHWPRPFRFKSTSLKFQIPNLGLGTLLMKSNFLRNLADSDTWKATMRIFHTVRTWARRTIWGDRLFLQFEGPATVLIQSRASRIAESLTAREVNEIASTQPGVTREAIETVEGRLEKQSPPPAKDDGVKTVGQSVASVRRDGKVEFEKVDGV</sequence>
<dbReference type="KEGG" id="cim:CIMG_01720"/>
<name>A0A0E1S001_COCIM</name>
<dbReference type="GO" id="GO:0007007">
    <property type="term" value="P:inner mitochondrial membrane organization"/>
    <property type="evidence" value="ECO:0007669"/>
    <property type="project" value="TreeGrafter"/>
</dbReference>
<keyword evidence="9" id="KW-1185">Reference proteome</keyword>
<keyword evidence="5 6" id="KW-0496">Mitochondrion</keyword>
<dbReference type="PANTHER" id="PTHR36959">
    <property type="entry name" value="ALTERED INHERITANCE OF MITOCHONDRIA PROTEIN 24, MITOCHONDRIAL"/>
    <property type="match status" value="1"/>
</dbReference>
<dbReference type="OMA" id="QTRCVQI"/>
<dbReference type="PANTHER" id="PTHR36959:SF2">
    <property type="entry name" value="ALTERED INHERITANCE OF MITOCHONDRIA PROTEIN 24, MITOCHONDRIAL"/>
    <property type="match status" value="1"/>
</dbReference>
<organism evidence="8 9">
    <name type="scientific">Coccidioides immitis (strain RS)</name>
    <name type="common">Valley fever fungus</name>
    <dbReference type="NCBI Taxonomy" id="246410"/>
    <lineage>
        <taxon>Eukaryota</taxon>
        <taxon>Fungi</taxon>
        <taxon>Dikarya</taxon>
        <taxon>Ascomycota</taxon>
        <taxon>Pezizomycotina</taxon>
        <taxon>Eurotiomycetes</taxon>
        <taxon>Eurotiomycetidae</taxon>
        <taxon>Onygenales</taxon>
        <taxon>Onygenaceae</taxon>
        <taxon>Coccidioides</taxon>
    </lineage>
</organism>
<dbReference type="InterPro" id="IPR036983">
    <property type="entry name" value="AIM24_sf"/>
</dbReference>
<dbReference type="GeneID" id="4566949"/>
<dbReference type="InterPro" id="IPR002838">
    <property type="entry name" value="AIM24"/>
</dbReference>
<gene>
    <name evidence="8" type="ORF">CIMG_01720</name>
</gene>
<evidence type="ECO:0000256" key="4">
    <source>
        <dbReference type="ARBA" id="ARBA00022946"/>
    </source>
</evidence>
<dbReference type="RefSeq" id="XP_001247949.2">
    <property type="nucleotide sequence ID" value="XM_001247948.2"/>
</dbReference>
<feature type="region of interest" description="Disordered" evidence="7">
    <location>
        <begin position="345"/>
        <end position="369"/>
    </location>
</feature>
<dbReference type="OrthoDB" id="5295771at2759"/>
<evidence type="ECO:0000256" key="2">
    <source>
        <dbReference type="ARBA" id="ARBA00009322"/>
    </source>
</evidence>
<accession>A0A0E1S001</accession>
<dbReference type="AlphaFoldDB" id="A0A0E1S001"/>
<reference evidence="9" key="1">
    <citation type="journal article" date="2009" name="Genome Res.">
        <title>Comparative genomic analyses of the human fungal pathogens Coccidioides and their relatives.</title>
        <authorList>
            <person name="Sharpton T.J."/>
            <person name="Stajich J.E."/>
            <person name="Rounsley S.D."/>
            <person name="Gardner M.J."/>
            <person name="Wortman J.R."/>
            <person name="Jordar V.S."/>
            <person name="Maiti R."/>
            <person name="Kodira C.D."/>
            <person name="Neafsey D.E."/>
            <person name="Zeng Q."/>
            <person name="Hung C.-Y."/>
            <person name="McMahan C."/>
            <person name="Muszewska A."/>
            <person name="Grynberg M."/>
            <person name="Mandel M.A."/>
            <person name="Kellner E.M."/>
            <person name="Barker B.M."/>
            <person name="Galgiani J.N."/>
            <person name="Orbach M.J."/>
            <person name="Kirkland T.N."/>
            <person name="Cole G.T."/>
            <person name="Henn M.R."/>
            <person name="Birren B.W."/>
            <person name="Taylor J.W."/>
        </authorList>
    </citation>
    <scope>NUCLEOTIDE SEQUENCE [LARGE SCALE GENOMIC DNA]</scope>
    <source>
        <strain evidence="9">RS</strain>
    </source>
</reference>
<dbReference type="GO" id="GO:0005743">
    <property type="term" value="C:mitochondrial inner membrane"/>
    <property type="evidence" value="ECO:0007669"/>
    <property type="project" value="TreeGrafter"/>
</dbReference>
<dbReference type="Pfam" id="PF01987">
    <property type="entry name" value="AIM24"/>
    <property type="match status" value="1"/>
</dbReference>
<dbReference type="FunCoup" id="A0A0E1S001">
    <property type="interactions" value="14"/>
</dbReference>
<evidence type="ECO:0000256" key="3">
    <source>
        <dbReference type="ARBA" id="ARBA00013287"/>
    </source>
</evidence>
<feature type="compositionally biased region" description="Basic and acidic residues" evidence="7">
    <location>
        <begin position="345"/>
        <end position="362"/>
    </location>
</feature>
<evidence type="ECO:0000256" key="7">
    <source>
        <dbReference type="SAM" id="MobiDB-lite"/>
    </source>
</evidence>
<dbReference type="InParanoid" id="A0A0E1S001"/>
<dbReference type="EMBL" id="GG704911">
    <property type="protein sequence ID" value="EAS36366.2"/>
    <property type="molecule type" value="Genomic_DNA"/>
</dbReference>
<dbReference type="Proteomes" id="UP000001261">
    <property type="component" value="Unassembled WGS sequence"/>
</dbReference>
<evidence type="ECO:0000313" key="8">
    <source>
        <dbReference type="EMBL" id="EAS36366.2"/>
    </source>
</evidence>
<comment type="similarity">
    <text evidence="2 6">Belongs to the AIM24 family.</text>
</comment>